<evidence type="ECO:0000313" key="3">
    <source>
        <dbReference type="Proteomes" id="UP000298513"/>
    </source>
</evidence>
<keyword evidence="3" id="KW-1185">Reference proteome</keyword>
<dbReference type="EMBL" id="SRRU01000011">
    <property type="protein sequence ID" value="TGN77049.1"/>
    <property type="molecule type" value="Genomic_DNA"/>
</dbReference>
<evidence type="ECO:0000313" key="2">
    <source>
        <dbReference type="EMBL" id="TGN77049.1"/>
    </source>
</evidence>
<gene>
    <name evidence="2" type="ORF">E5082_27460</name>
</gene>
<comment type="caution">
    <text evidence="2">The sequence shown here is derived from an EMBL/GenBank/DDBJ whole genome shotgun (WGS) entry which is preliminary data.</text>
</comment>
<sequence>MSDASMVIERRGLPLSPQKGKETPVVKRAVKCGLVAAAAAAMLVGPTGFATAAGTGTMHIVEGKTVTLPVSPGNGYAGDAAASATCPAGEVLTGGGAEVKAGNSYVQRYNLAASRPIGNETWWAYATNSDPNNPGTLQAFAVCAKVTNVDVIHTP</sequence>
<organism evidence="2 3">
    <name type="scientific">Streptomyces griseoluteus</name>
    <dbReference type="NCBI Taxonomy" id="29306"/>
    <lineage>
        <taxon>Bacteria</taxon>
        <taxon>Bacillati</taxon>
        <taxon>Actinomycetota</taxon>
        <taxon>Actinomycetes</taxon>
        <taxon>Kitasatosporales</taxon>
        <taxon>Streptomycetaceae</taxon>
        <taxon>Streptomyces</taxon>
    </lineage>
</organism>
<accession>A0A4Z1D5P1</accession>
<dbReference type="GeneID" id="91533698"/>
<proteinExistence type="predicted"/>
<evidence type="ECO:0000256" key="1">
    <source>
        <dbReference type="SAM" id="MobiDB-lite"/>
    </source>
</evidence>
<reference evidence="2 3" key="1">
    <citation type="submission" date="2019-04" db="EMBL/GenBank/DDBJ databases">
        <title>Streptomyces sp. nov. Bv016 isolated from bark of Buahinia variegata.</title>
        <authorList>
            <person name="Kanchanasin P."/>
            <person name="Tanasupawat S."/>
            <person name="Yuki M."/>
            <person name="Kudo T."/>
        </authorList>
    </citation>
    <scope>NUCLEOTIDE SEQUENCE [LARGE SCALE GENOMIC DNA]</scope>
    <source>
        <strain evidence="2 3">JCM 4765</strain>
    </source>
</reference>
<dbReference type="Proteomes" id="UP000298513">
    <property type="component" value="Unassembled WGS sequence"/>
</dbReference>
<dbReference type="RefSeq" id="WP_135793945.1">
    <property type="nucleotide sequence ID" value="NZ_BNBQ01000011.1"/>
</dbReference>
<feature type="region of interest" description="Disordered" evidence="1">
    <location>
        <begin position="1"/>
        <end position="20"/>
    </location>
</feature>
<protein>
    <submittedName>
        <fullName evidence="2">Uncharacterized protein</fullName>
    </submittedName>
</protein>
<dbReference type="AlphaFoldDB" id="A0A4Z1D5P1"/>
<name>A0A4Z1D5P1_STRGP</name>